<comment type="caution">
    <text evidence="1">The sequence shown here is derived from an EMBL/GenBank/DDBJ whole genome shotgun (WGS) entry which is preliminary data.</text>
</comment>
<name>A0A645H178_9ZZZZ</name>
<dbReference type="NCBIfam" id="TIGR04183">
    <property type="entry name" value="Por_Secre_tail"/>
    <property type="match status" value="1"/>
</dbReference>
<organism evidence="1">
    <name type="scientific">bioreactor metagenome</name>
    <dbReference type="NCBI Taxonomy" id="1076179"/>
    <lineage>
        <taxon>unclassified sequences</taxon>
        <taxon>metagenomes</taxon>
        <taxon>ecological metagenomes</taxon>
    </lineage>
</organism>
<evidence type="ECO:0008006" key="2">
    <source>
        <dbReference type="Google" id="ProtNLM"/>
    </source>
</evidence>
<evidence type="ECO:0000313" key="1">
    <source>
        <dbReference type="EMBL" id="MPN32748.1"/>
    </source>
</evidence>
<accession>A0A645H178</accession>
<dbReference type="AlphaFoldDB" id="A0A645H178"/>
<proteinExistence type="predicted"/>
<dbReference type="EMBL" id="VSSQ01084921">
    <property type="protein sequence ID" value="MPN32748.1"/>
    <property type="molecule type" value="Genomic_DNA"/>
</dbReference>
<sequence>MLGTYEEDPINGGYDNNYTSSYWLYINEANDDNFKGKNIKLVKYSGDIVSYKMQVKENGNLIPDGEHLLSSNDGFYFKGFDGVTQPINQNMILTAGGAATQDYDVYYGLPSGVLANGQANVPSRTVIAYNPSIENHIVIFDPNWKKADIQVFDMSGKLIISERGISTSGNYTINLMKSLNNVFLVKIISDKGEIVQGKIIK</sequence>
<dbReference type="InterPro" id="IPR026444">
    <property type="entry name" value="Secre_tail"/>
</dbReference>
<protein>
    <recommendedName>
        <fullName evidence="2">Secretion system C-terminal sorting domain-containing protein</fullName>
    </recommendedName>
</protein>
<gene>
    <name evidence="1" type="ORF">SDC9_180228</name>
</gene>
<reference evidence="1" key="1">
    <citation type="submission" date="2019-08" db="EMBL/GenBank/DDBJ databases">
        <authorList>
            <person name="Kucharzyk K."/>
            <person name="Murdoch R.W."/>
            <person name="Higgins S."/>
            <person name="Loffler F."/>
        </authorList>
    </citation>
    <scope>NUCLEOTIDE SEQUENCE</scope>
</reference>